<proteinExistence type="inferred from homology"/>
<keyword evidence="6" id="KW-0328">Glycosyltransferase</keyword>
<dbReference type="Pfam" id="PF00912">
    <property type="entry name" value="Transgly"/>
    <property type="match status" value="1"/>
</dbReference>
<dbReference type="InterPro" id="IPR012338">
    <property type="entry name" value="Beta-lactam/transpept-like"/>
</dbReference>
<evidence type="ECO:0000256" key="4">
    <source>
        <dbReference type="ARBA" id="ARBA00022645"/>
    </source>
</evidence>
<dbReference type="Pfam" id="PF00905">
    <property type="entry name" value="Transpeptidase"/>
    <property type="match status" value="1"/>
</dbReference>
<evidence type="ECO:0000259" key="13">
    <source>
        <dbReference type="Pfam" id="PF00912"/>
    </source>
</evidence>
<comment type="caution">
    <text evidence="15">The sequence shown here is derived from an EMBL/GenBank/DDBJ whole genome shotgun (WGS) entry which is preliminary data.</text>
</comment>
<dbReference type="InterPro" id="IPR023346">
    <property type="entry name" value="Lysozyme-like_dom_sf"/>
</dbReference>
<dbReference type="SUPFAM" id="SSF56601">
    <property type="entry name" value="beta-lactamase/transpeptidase-like"/>
    <property type="match status" value="1"/>
</dbReference>
<dbReference type="PANTHER" id="PTHR32282">
    <property type="entry name" value="BINDING PROTEIN TRANSPEPTIDASE, PUTATIVE-RELATED"/>
    <property type="match status" value="1"/>
</dbReference>
<feature type="domain" description="Penicillin-binding C-terminal" evidence="14">
    <location>
        <begin position="607"/>
        <end position="695"/>
    </location>
</feature>
<dbReference type="RefSeq" id="WP_271089307.1">
    <property type="nucleotide sequence ID" value="NZ_JAPJZH010000005.1"/>
</dbReference>
<dbReference type="Gene3D" id="1.10.3810.10">
    <property type="entry name" value="Biosynthetic peptidoglycan transglycosylase-like"/>
    <property type="match status" value="1"/>
</dbReference>
<comment type="catalytic activity">
    <reaction evidence="11">
        <text>[GlcNAc-(1-&gt;4)-Mur2Ac(oyl-L-Ala-gamma-D-Glu-L-Lys-D-Ala-D-Ala)](n)-di-trans,octa-cis-undecaprenyl diphosphate + beta-D-GlcNAc-(1-&gt;4)-Mur2Ac(oyl-L-Ala-gamma-D-Glu-L-Lys-D-Ala-D-Ala)-di-trans,octa-cis-undecaprenyl diphosphate = [GlcNAc-(1-&gt;4)-Mur2Ac(oyl-L-Ala-gamma-D-Glu-L-Lys-D-Ala-D-Ala)](n+1)-di-trans,octa-cis-undecaprenyl diphosphate + di-trans,octa-cis-undecaprenyl diphosphate + H(+)</text>
        <dbReference type="Rhea" id="RHEA:23708"/>
        <dbReference type="Rhea" id="RHEA-COMP:9602"/>
        <dbReference type="Rhea" id="RHEA-COMP:9603"/>
        <dbReference type="ChEBI" id="CHEBI:15378"/>
        <dbReference type="ChEBI" id="CHEBI:58405"/>
        <dbReference type="ChEBI" id="CHEBI:60033"/>
        <dbReference type="ChEBI" id="CHEBI:78435"/>
        <dbReference type="EC" id="2.4.99.28"/>
    </reaction>
</comment>
<dbReference type="Pfam" id="PF06832">
    <property type="entry name" value="BiPBP_C"/>
    <property type="match status" value="1"/>
</dbReference>
<evidence type="ECO:0000256" key="7">
    <source>
        <dbReference type="ARBA" id="ARBA00022679"/>
    </source>
</evidence>
<feature type="domain" description="Penicillin-binding protein transpeptidase" evidence="12">
    <location>
        <begin position="307"/>
        <end position="526"/>
    </location>
</feature>
<dbReference type="EC" id="2.4.99.28" evidence="10"/>
<evidence type="ECO:0000256" key="9">
    <source>
        <dbReference type="ARBA" id="ARBA00023268"/>
    </source>
</evidence>
<keyword evidence="8" id="KW-0378">Hydrolase</keyword>
<comment type="similarity">
    <text evidence="2">In the C-terminal section; belongs to the transpeptidase family.</text>
</comment>
<keyword evidence="16" id="KW-1185">Reference proteome</keyword>
<dbReference type="InterPro" id="IPR036950">
    <property type="entry name" value="PBP_transglycosylase"/>
</dbReference>
<evidence type="ECO:0000256" key="1">
    <source>
        <dbReference type="ARBA" id="ARBA00004752"/>
    </source>
</evidence>
<evidence type="ECO:0000313" key="15">
    <source>
        <dbReference type="EMBL" id="MDA4845644.1"/>
    </source>
</evidence>
<dbReference type="Proteomes" id="UP001148313">
    <property type="component" value="Unassembled WGS sequence"/>
</dbReference>
<evidence type="ECO:0000256" key="5">
    <source>
        <dbReference type="ARBA" id="ARBA00022670"/>
    </source>
</evidence>
<evidence type="ECO:0000259" key="12">
    <source>
        <dbReference type="Pfam" id="PF00905"/>
    </source>
</evidence>
<gene>
    <name evidence="15" type="primary">pbpC</name>
    <name evidence="15" type="ORF">OOZ53_09815</name>
</gene>
<sequence length="698" mass="74717">MRQAGKRRLTLAAASAAGLVVALGVLAAALDRAYPPPLPDSRALSVEVTDRDGELLRVFANREGRWRLRPDLDALDPEFTALLVAYEDKRFWSHHGVDPLAMGRAFAQMIANGRIVSGGSTITMQLARLLEPRPSRSLGAKLRQMARALQIERRMSKQEILSWYLTLAPYGGNLEGVRAASLAYFGREPDALSLQQAAMLVALPQSPESRRPDRHAEAARSASLRVLERAALKGLIDHGEVARVAGLEFSVRRRPLPALAAHLAERARAAEPGSLTHRTLLSASAQRNLEAVAADAAARLGRRLSVAIVMADSHDGSILAQVGSAGYFDGGRAGWIDMSRAARSPGSTLKPFIYGLAFDEGLVVPETLITDRPANFSGYRPRNFDMQFQGDVSVRRALQLSLNVPAVRLLVAVGPSRLSALLRKSGMRYALPAAADRPGLSIGLGGIGTSLVDLVQLYATLAAGDGRPLALSNGIDPVARPETSNAVLSSVARWHVRDILSDLPAPAGSQQIGIAYKTGTSYGYRDAWSVGFDGRHVIGVWIGRPDNSAVPGLTGLSAAAPVLFDAFARSGNDIVPFRPPPAGAVRLARNALPEPMRRFRSFEERLQAAPSGETAPQIAYPPSGAHVALSRSSDGSYRPLVIKLQGGRPPFRWLANGRPAAASVRRRDWQWVPDGPGSARLSVIDAAGRSVGVEIVVE</sequence>
<evidence type="ECO:0000313" key="16">
    <source>
        <dbReference type="Proteomes" id="UP001148313"/>
    </source>
</evidence>
<comment type="pathway">
    <text evidence="1">Cell wall biogenesis; peptidoglycan biosynthesis.</text>
</comment>
<dbReference type="InterPro" id="IPR001460">
    <property type="entry name" value="PCN-bd_Tpept"/>
</dbReference>
<accession>A0ABT4VLQ6</accession>
<comment type="similarity">
    <text evidence="3">In the N-terminal section; belongs to the glycosyltransferase 51 family.</text>
</comment>
<keyword evidence="9" id="KW-0511">Multifunctional enzyme</keyword>
<dbReference type="InterPro" id="IPR009647">
    <property type="entry name" value="PBP_C"/>
</dbReference>
<dbReference type="InterPro" id="IPR001264">
    <property type="entry name" value="Glyco_trans_51"/>
</dbReference>
<dbReference type="EMBL" id="JAPJZH010000005">
    <property type="protein sequence ID" value="MDA4845644.1"/>
    <property type="molecule type" value="Genomic_DNA"/>
</dbReference>
<protein>
    <recommendedName>
        <fullName evidence="10">peptidoglycan glycosyltransferase</fullName>
        <ecNumber evidence="10">2.4.99.28</ecNumber>
    </recommendedName>
</protein>
<evidence type="ECO:0000259" key="14">
    <source>
        <dbReference type="Pfam" id="PF06832"/>
    </source>
</evidence>
<evidence type="ECO:0000256" key="6">
    <source>
        <dbReference type="ARBA" id="ARBA00022676"/>
    </source>
</evidence>
<keyword evidence="5" id="KW-0645">Protease</keyword>
<organism evidence="15 16">
    <name type="scientific">Hoeflea poritis</name>
    <dbReference type="NCBI Taxonomy" id="2993659"/>
    <lineage>
        <taxon>Bacteria</taxon>
        <taxon>Pseudomonadati</taxon>
        <taxon>Pseudomonadota</taxon>
        <taxon>Alphaproteobacteria</taxon>
        <taxon>Hyphomicrobiales</taxon>
        <taxon>Rhizobiaceae</taxon>
        <taxon>Hoeflea</taxon>
    </lineage>
</organism>
<dbReference type="PANTHER" id="PTHR32282:SF15">
    <property type="entry name" value="PENICILLIN-BINDING PROTEIN 1C"/>
    <property type="match status" value="1"/>
</dbReference>
<evidence type="ECO:0000256" key="3">
    <source>
        <dbReference type="ARBA" id="ARBA00007739"/>
    </source>
</evidence>
<evidence type="ECO:0000256" key="8">
    <source>
        <dbReference type="ARBA" id="ARBA00022801"/>
    </source>
</evidence>
<name>A0ABT4VLQ6_9HYPH</name>
<dbReference type="InterPro" id="IPR011815">
    <property type="entry name" value="PBP_1c"/>
</dbReference>
<evidence type="ECO:0000256" key="10">
    <source>
        <dbReference type="ARBA" id="ARBA00044770"/>
    </source>
</evidence>
<dbReference type="NCBIfam" id="TIGR02073">
    <property type="entry name" value="PBP_1c"/>
    <property type="match status" value="1"/>
</dbReference>
<keyword evidence="7" id="KW-0808">Transferase</keyword>
<dbReference type="Gene3D" id="3.40.710.10">
    <property type="entry name" value="DD-peptidase/beta-lactamase superfamily"/>
    <property type="match status" value="1"/>
</dbReference>
<evidence type="ECO:0000256" key="2">
    <source>
        <dbReference type="ARBA" id="ARBA00007090"/>
    </source>
</evidence>
<evidence type="ECO:0000256" key="11">
    <source>
        <dbReference type="ARBA" id="ARBA00049902"/>
    </source>
</evidence>
<dbReference type="SUPFAM" id="SSF53955">
    <property type="entry name" value="Lysozyme-like"/>
    <property type="match status" value="1"/>
</dbReference>
<keyword evidence="4" id="KW-0121">Carboxypeptidase</keyword>
<reference evidence="15" key="1">
    <citation type="submission" date="2022-11" db="EMBL/GenBank/DDBJ databases">
        <title>Hoeflea poritis sp. nov., isolated from scleractinian coral Porites lutea.</title>
        <authorList>
            <person name="Zhang G."/>
            <person name="Wei Q."/>
            <person name="Cai L."/>
        </authorList>
    </citation>
    <scope>NUCLEOTIDE SEQUENCE</scope>
    <source>
        <strain evidence="15">E7-10</strain>
    </source>
</reference>
<dbReference type="InterPro" id="IPR050396">
    <property type="entry name" value="Glycosyltr_51/Transpeptidase"/>
</dbReference>
<feature type="domain" description="Glycosyl transferase family 51" evidence="13">
    <location>
        <begin position="57"/>
        <end position="229"/>
    </location>
</feature>